<dbReference type="InterPro" id="IPR003374">
    <property type="entry name" value="ApbE-like_sf"/>
</dbReference>
<protein>
    <recommendedName>
        <fullName evidence="2 10">FAD:protein FMN transferase</fullName>
        <ecNumber evidence="1 10">2.7.1.180</ecNumber>
    </recommendedName>
    <alternativeName>
        <fullName evidence="8 10">Flavin transferase</fullName>
    </alternativeName>
</protein>
<feature type="binding site" evidence="11">
    <location>
        <position position="182"/>
    </location>
    <ligand>
        <name>Mg(2+)</name>
        <dbReference type="ChEBI" id="CHEBI:18420"/>
    </ligand>
</feature>
<dbReference type="InterPro" id="IPR024932">
    <property type="entry name" value="ApbE"/>
</dbReference>
<keyword evidence="5 10" id="KW-0479">Metal-binding</keyword>
<keyword evidence="7 10" id="KW-0460">Magnesium</keyword>
<evidence type="ECO:0000256" key="9">
    <source>
        <dbReference type="ARBA" id="ARBA00048540"/>
    </source>
</evidence>
<accession>B8R8U5</accession>
<sequence length="334" mass="35589">MAQPLNRRRFVAISAAAVGLNLLPFGRTMSAEAEAVTWHGRALGAPASLTIHHHDRAAAERLVELVVVEVARLEAIFSLYRSDSAVAELNRIGALATPPGDLIGLLEAAHAFWESSEGAFDPTVQPVWSLLANHFSTADPDPAGPPEAQLSDALGLVGFGGVRFNRDRIAFRRPGMALSLNGIAQGYITDRVVELLRAGGIGKSLVDMGEIRGFGTQFDNQPWRVGVDGAPGEAGPLTILEIEDRAVATSRADGFRFDEAGRFNHLLDPRSGSGAHLYRSVVVIAPDATSADALSTAFSLLEPPAVQRIVAARPGLRVRLLPSDGDLKLIEFQS</sequence>
<dbReference type="AlphaFoldDB" id="B8R8U5"/>
<keyword evidence="3 10" id="KW-0285">Flavoprotein</keyword>
<keyword evidence="6 10" id="KW-0274">FAD</keyword>
<evidence type="ECO:0000256" key="7">
    <source>
        <dbReference type="ARBA" id="ARBA00022842"/>
    </source>
</evidence>
<evidence type="ECO:0000256" key="11">
    <source>
        <dbReference type="PIRSR" id="PIRSR006268-2"/>
    </source>
</evidence>
<dbReference type="Pfam" id="PF02424">
    <property type="entry name" value="ApbE"/>
    <property type="match status" value="1"/>
</dbReference>
<dbReference type="PIRSF" id="PIRSF006268">
    <property type="entry name" value="ApbE"/>
    <property type="match status" value="1"/>
</dbReference>
<comment type="similarity">
    <text evidence="10">Belongs to the ApbE family.</text>
</comment>
<evidence type="ECO:0000256" key="8">
    <source>
        <dbReference type="ARBA" id="ARBA00031306"/>
    </source>
</evidence>
<keyword evidence="4 10" id="KW-0808">Transferase</keyword>
<evidence type="ECO:0000256" key="1">
    <source>
        <dbReference type="ARBA" id="ARBA00011955"/>
    </source>
</evidence>
<reference evidence="12" key="1">
    <citation type="journal article" date="2009" name="Appl. Environ. Microbiol.">
        <title>Characterization of denitrification gene clusters of soil bacteria via a metagenomic approach.</title>
        <authorList>
            <person name="Demaneche S."/>
            <person name="Philippot L."/>
            <person name="David M.M."/>
            <person name="Navarro E."/>
            <person name="Vogel T.M."/>
            <person name="Simonet P."/>
        </authorList>
    </citation>
    <scope>NUCLEOTIDE SEQUENCE</scope>
</reference>
<dbReference type="PANTHER" id="PTHR30040:SF2">
    <property type="entry name" value="FAD:PROTEIN FMN TRANSFERASE"/>
    <property type="match status" value="1"/>
</dbReference>
<comment type="cofactor">
    <cofactor evidence="11">
        <name>Mg(2+)</name>
        <dbReference type="ChEBI" id="CHEBI:18420"/>
    </cofactor>
    <cofactor evidence="11">
        <name>Mn(2+)</name>
        <dbReference type="ChEBI" id="CHEBI:29035"/>
    </cofactor>
    <text evidence="11">Magnesium. Can also use manganese.</text>
</comment>
<dbReference type="InterPro" id="IPR006311">
    <property type="entry name" value="TAT_signal"/>
</dbReference>
<dbReference type="Gene3D" id="3.10.520.10">
    <property type="entry name" value="ApbE-like domains"/>
    <property type="match status" value="1"/>
</dbReference>
<evidence type="ECO:0000256" key="3">
    <source>
        <dbReference type="ARBA" id="ARBA00022630"/>
    </source>
</evidence>
<feature type="binding site" evidence="11">
    <location>
        <position position="296"/>
    </location>
    <ligand>
        <name>Mg(2+)</name>
        <dbReference type="ChEBI" id="CHEBI:18420"/>
    </ligand>
</feature>
<dbReference type="SUPFAM" id="SSF143631">
    <property type="entry name" value="ApbE-like"/>
    <property type="match status" value="1"/>
</dbReference>
<evidence type="ECO:0000313" key="12">
    <source>
        <dbReference type="EMBL" id="ACF98101.1"/>
    </source>
</evidence>
<dbReference type="PROSITE" id="PS51318">
    <property type="entry name" value="TAT"/>
    <property type="match status" value="1"/>
</dbReference>
<name>B8R8U5_9BACT</name>
<comment type="catalytic activity">
    <reaction evidence="9 10">
        <text>L-threonyl-[protein] + FAD = FMN-L-threonyl-[protein] + AMP + H(+)</text>
        <dbReference type="Rhea" id="RHEA:36847"/>
        <dbReference type="Rhea" id="RHEA-COMP:11060"/>
        <dbReference type="Rhea" id="RHEA-COMP:11061"/>
        <dbReference type="ChEBI" id="CHEBI:15378"/>
        <dbReference type="ChEBI" id="CHEBI:30013"/>
        <dbReference type="ChEBI" id="CHEBI:57692"/>
        <dbReference type="ChEBI" id="CHEBI:74257"/>
        <dbReference type="ChEBI" id="CHEBI:456215"/>
        <dbReference type="EC" id="2.7.1.180"/>
    </reaction>
</comment>
<dbReference type="GO" id="GO:0046872">
    <property type="term" value="F:metal ion binding"/>
    <property type="evidence" value="ECO:0007669"/>
    <property type="project" value="UniProtKB-UniRule"/>
</dbReference>
<dbReference type="EMBL" id="EU910854">
    <property type="protein sequence ID" value="ACF98101.1"/>
    <property type="molecule type" value="Genomic_DNA"/>
</dbReference>
<evidence type="ECO:0000256" key="4">
    <source>
        <dbReference type="ARBA" id="ARBA00022679"/>
    </source>
</evidence>
<evidence type="ECO:0000256" key="2">
    <source>
        <dbReference type="ARBA" id="ARBA00016337"/>
    </source>
</evidence>
<proteinExistence type="inferred from homology"/>
<evidence type="ECO:0000256" key="6">
    <source>
        <dbReference type="ARBA" id="ARBA00022827"/>
    </source>
</evidence>
<dbReference type="EC" id="2.7.1.180" evidence="1 10"/>
<evidence type="ECO:0000256" key="5">
    <source>
        <dbReference type="ARBA" id="ARBA00022723"/>
    </source>
</evidence>
<dbReference type="GO" id="GO:0016740">
    <property type="term" value="F:transferase activity"/>
    <property type="evidence" value="ECO:0007669"/>
    <property type="project" value="UniProtKB-UniRule"/>
</dbReference>
<dbReference type="PANTHER" id="PTHR30040">
    <property type="entry name" value="THIAMINE BIOSYNTHESIS LIPOPROTEIN APBE"/>
    <property type="match status" value="1"/>
</dbReference>
<feature type="binding site" evidence="11">
    <location>
        <position position="292"/>
    </location>
    <ligand>
        <name>Mg(2+)</name>
        <dbReference type="ChEBI" id="CHEBI:18420"/>
    </ligand>
</feature>
<organism evidence="12">
    <name type="scientific">uncultured bacterium 1042</name>
    <dbReference type="NCBI Taxonomy" id="548897"/>
    <lineage>
        <taxon>Bacteria</taxon>
        <taxon>environmental samples</taxon>
    </lineage>
</organism>
<evidence type="ECO:0000256" key="10">
    <source>
        <dbReference type="PIRNR" id="PIRNR006268"/>
    </source>
</evidence>